<sequence length="326" mass="36954">KKLTFSEDQNFDRNSELTAFDETKSGVKGLVDAGITRVPKIFHSPPDAHEHDPNLSDDIPVIDLDGIHDPDKRNHAVDEIREACRTWGFFQIVNHGIPVDFLDRVLEGVRGFFEQDDEVKGKWYTRDLSKTVVYNSNFDLYRADSANWRDTAYCNMAPINPNPQHLPPICREMMVDYSKEAMNLGRLLFNLLSEALRLNPSHLEEMGCTDGLALLLHYYPSCPEPQKTLGATKHSDYGFLTVLVQDRIGGLQVLHRNRWIDVRPVPGALTINVGDFLQLISNDEFKSSQHRVVANRRGPRVSVACFFTTGVMPSEKEYGPIEELVS</sequence>
<feature type="non-terminal residue" evidence="8">
    <location>
        <position position="326"/>
    </location>
</feature>
<dbReference type="GO" id="GO:0002238">
    <property type="term" value="P:response to molecule of fungal origin"/>
    <property type="evidence" value="ECO:0007669"/>
    <property type="project" value="UniProtKB-ARBA"/>
</dbReference>
<keyword evidence="9" id="KW-1185">Reference proteome</keyword>
<dbReference type="Pfam" id="PF03171">
    <property type="entry name" value="2OG-FeII_Oxy"/>
    <property type="match status" value="1"/>
</dbReference>
<dbReference type="InterPro" id="IPR027443">
    <property type="entry name" value="IPNS-like_sf"/>
</dbReference>
<dbReference type="PANTHER" id="PTHR10209:SF859">
    <property type="entry name" value="OS03G0690500 PROTEIN"/>
    <property type="match status" value="1"/>
</dbReference>
<organism evidence="8 9">
    <name type="scientific">Genlisea aurea</name>
    <dbReference type="NCBI Taxonomy" id="192259"/>
    <lineage>
        <taxon>Eukaryota</taxon>
        <taxon>Viridiplantae</taxon>
        <taxon>Streptophyta</taxon>
        <taxon>Embryophyta</taxon>
        <taxon>Tracheophyta</taxon>
        <taxon>Spermatophyta</taxon>
        <taxon>Magnoliopsida</taxon>
        <taxon>eudicotyledons</taxon>
        <taxon>Gunneridae</taxon>
        <taxon>Pentapetalae</taxon>
        <taxon>asterids</taxon>
        <taxon>lamiids</taxon>
        <taxon>Lamiales</taxon>
        <taxon>Lentibulariaceae</taxon>
        <taxon>Genlisea</taxon>
    </lineage>
</organism>
<dbReference type="GO" id="GO:0046872">
    <property type="term" value="F:metal ion binding"/>
    <property type="evidence" value="ECO:0007669"/>
    <property type="project" value="UniProtKB-KW"/>
</dbReference>
<evidence type="ECO:0000256" key="5">
    <source>
        <dbReference type="ARBA" id="ARBA00023004"/>
    </source>
</evidence>
<dbReference type="InterPro" id="IPR044861">
    <property type="entry name" value="IPNS-like_FE2OG_OXY"/>
</dbReference>
<dbReference type="FunFam" id="2.60.120.330:FF:000005">
    <property type="entry name" value="1-aminocyclopropane-1-carboxylate oxidase homolog 1"/>
    <property type="match status" value="1"/>
</dbReference>
<dbReference type="SUPFAM" id="SSF51197">
    <property type="entry name" value="Clavaminate synthase-like"/>
    <property type="match status" value="1"/>
</dbReference>
<feature type="non-terminal residue" evidence="8">
    <location>
        <position position="1"/>
    </location>
</feature>
<proteinExistence type="inferred from homology"/>
<keyword evidence="4 6" id="KW-0560">Oxidoreductase</keyword>
<keyword evidence="2 6" id="KW-0479">Metal-binding</keyword>
<dbReference type="PANTHER" id="PTHR10209">
    <property type="entry name" value="OXIDOREDUCTASE, 2OG-FE II OXYGENASE FAMILY PROTEIN"/>
    <property type="match status" value="1"/>
</dbReference>
<dbReference type="OrthoDB" id="288590at2759"/>
<evidence type="ECO:0000256" key="1">
    <source>
        <dbReference type="ARBA" id="ARBA00008056"/>
    </source>
</evidence>
<accession>S8CKG8</accession>
<name>S8CKG8_9LAMI</name>
<evidence type="ECO:0000256" key="4">
    <source>
        <dbReference type="ARBA" id="ARBA00023002"/>
    </source>
</evidence>
<dbReference type="InterPro" id="IPR026992">
    <property type="entry name" value="DIOX_N"/>
</dbReference>
<dbReference type="PROSITE" id="PS51471">
    <property type="entry name" value="FE2OG_OXY"/>
    <property type="match status" value="1"/>
</dbReference>
<dbReference type="Proteomes" id="UP000015453">
    <property type="component" value="Unassembled WGS sequence"/>
</dbReference>
<comment type="similarity">
    <text evidence="1 6">Belongs to the iron/ascorbate-dependent oxidoreductase family.</text>
</comment>
<dbReference type="GO" id="GO:0031418">
    <property type="term" value="F:L-ascorbic acid binding"/>
    <property type="evidence" value="ECO:0007669"/>
    <property type="project" value="UniProtKB-KW"/>
</dbReference>
<evidence type="ECO:0000313" key="8">
    <source>
        <dbReference type="EMBL" id="EPS65191.1"/>
    </source>
</evidence>
<dbReference type="InterPro" id="IPR005123">
    <property type="entry name" value="Oxoglu/Fe-dep_dioxygenase_dom"/>
</dbReference>
<gene>
    <name evidence="8" type="ORF">M569_09587</name>
</gene>
<dbReference type="GO" id="GO:0016706">
    <property type="term" value="F:2-oxoglutarate-dependent dioxygenase activity"/>
    <property type="evidence" value="ECO:0007669"/>
    <property type="project" value="UniProtKB-ARBA"/>
</dbReference>
<evidence type="ECO:0000256" key="6">
    <source>
        <dbReference type="RuleBase" id="RU003682"/>
    </source>
</evidence>
<feature type="domain" description="Fe2OG dioxygenase" evidence="7">
    <location>
        <begin position="210"/>
        <end position="310"/>
    </location>
</feature>
<dbReference type="AlphaFoldDB" id="S8CKG8"/>
<keyword evidence="5 6" id="KW-0408">Iron</keyword>
<evidence type="ECO:0000256" key="2">
    <source>
        <dbReference type="ARBA" id="ARBA00022723"/>
    </source>
</evidence>
<evidence type="ECO:0000313" key="9">
    <source>
        <dbReference type="Proteomes" id="UP000015453"/>
    </source>
</evidence>
<protein>
    <recommendedName>
        <fullName evidence="7">Fe2OG dioxygenase domain-containing protein</fullName>
    </recommendedName>
</protein>
<reference evidence="8 9" key="1">
    <citation type="journal article" date="2013" name="BMC Genomics">
        <title>The miniature genome of a carnivorous plant Genlisea aurea contains a low number of genes and short non-coding sequences.</title>
        <authorList>
            <person name="Leushkin E.V."/>
            <person name="Sutormin R.A."/>
            <person name="Nabieva E.R."/>
            <person name="Penin A.A."/>
            <person name="Kondrashov A.S."/>
            <person name="Logacheva M.D."/>
        </authorList>
    </citation>
    <scope>NUCLEOTIDE SEQUENCE [LARGE SCALE GENOMIC DNA]</scope>
</reference>
<evidence type="ECO:0000256" key="3">
    <source>
        <dbReference type="ARBA" id="ARBA00022896"/>
    </source>
</evidence>
<dbReference type="Pfam" id="PF14226">
    <property type="entry name" value="DIOX_N"/>
    <property type="match status" value="1"/>
</dbReference>
<dbReference type="GO" id="GO:0009805">
    <property type="term" value="P:coumarin biosynthetic process"/>
    <property type="evidence" value="ECO:0007669"/>
    <property type="project" value="UniProtKB-ARBA"/>
</dbReference>
<keyword evidence="3" id="KW-0847">Vitamin C</keyword>
<evidence type="ECO:0000259" key="7">
    <source>
        <dbReference type="PROSITE" id="PS51471"/>
    </source>
</evidence>
<dbReference type="Gene3D" id="2.60.120.330">
    <property type="entry name" value="B-lactam Antibiotic, Isopenicillin N Synthase, Chain"/>
    <property type="match status" value="1"/>
</dbReference>
<dbReference type="EMBL" id="AUSU01004373">
    <property type="protein sequence ID" value="EPS65191.1"/>
    <property type="molecule type" value="Genomic_DNA"/>
</dbReference>
<comment type="caution">
    <text evidence="8">The sequence shown here is derived from an EMBL/GenBank/DDBJ whole genome shotgun (WGS) entry which is preliminary data.</text>
</comment>